<dbReference type="PRINTS" id="PR00111">
    <property type="entry name" value="ABHYDROLASE"/>
</dbReference>
<dbReference type="PANTHER" id="PTHR43798:SF5">
    <property type="entry name" value="MONOACYLGLYCEROL LIPASE ABHD6"/>
    <property type="match status" value="1"/>
</dbReference>
<reference evidence="3 4" key="1">
    <citation type="submission" date="2019-08" db="EMBL/GenBank/DDBJ databases">
        <authorList>
            <person name="Chen S.-C."/>
            <person name="Lai M.-C."/>
            <person name="You Y.-T."/>
        </authorList>
    </citation>
    <scope>NUCLEOTIDE SEQUENCE [LARGE SCALE GENOMIC DNA]</scope>
    <source>
        <strain evidence="3 4">P2F9704a</strain>
    </source>
</reference>
<dbReference type="EMBL" id="VOTZ01000002">
    <property type="protein sequence ID" value="MCQ1537590.1"/>
    <property type="molecule type" value="Genomic_DNA"/>
</dbReference>
<gene>
    <name evidence="3" type="ORF">FTO68_01100</name>
</gene>
<dbReference type="Proteomes" id="UP001524383">
    <property type="component" value="Unassembled WGS sequence"/>
</dbReference>
<proteinExistence type="predicted"/>
<accession>A0ABD4TJX5</accession>
<sequence length="283" mass="31726">MPVIMMPDGISLRYAVHGDGSTIVFVLGYGMTLDEWPSRLVSHLARSHRVILYNHRGVSGERNPAIEFTIPQAARDLHEIITQLSGGEREREEREEEEKEDDGKQERPVHLVGYSMGGMIALEYAILYPDSVDRLVLLNADCGGVLRVPAEEWVTEEMAKELSTPEAFLERAGRILLTESYRCEHPDPLTWFVDYGEVADPHAVKEQFDAMALWEGVCPELHTIRSKTLIITGDQDIVIPPENAKILAAAIPDATLHILKGQAHGMIFCEPMRIAGMIEEFIE</sequence>
<name>A0ABD4TJX5_9EURY</name>
<dbReference type="Gene3D" id="3.40.50.1820">
    <property type="entry name" value="alpha/beta hydrolase"/>
    <property type="match status" value="1"/>
</dbReference>
<keyword evidence="3" id="KW-0378">Hydrolase</keyword>
<dbReference type="Pfam" id="PF12697">
    <property type="entry name" value="Abhydrolase_6"/>
    <property type="match status" value="1"/>
</dbReference>
<feature type="region of interest" description="Disordered" evidence="1">
    <location>
        <begin position="83"/>
        <end position="108"/>
    </location>
</feature>
<dbReference type="SUPFAM" id="SSF53474">
    <property type="entry name" value="alpha/beta-Hydrolases"/>
    <property type="match status" value="1"/>
</dbReference>
<organism evidence="3 4">
    <name type="scientific">Methanocalculus taiwanensis</name>
    <dbReference type="NCBI Taxonomy" id="106207"/>
    <lineage>
        <taxon>Archaea</taxon>
        <taxon>Methanobacteriati</taxon>
        <taxon>Methanobacteriota</taxon>
        <taxon>Stenosarchaea group</taxon>
        <taxon>Methanomicrobia</taxon>
        <taxon>Methanomicrobiales</taxon>
        <taxon>Methanocalculaceae</taxon>
        <taxon>Methanocalculus</taxon>
    </lineage>
</organism>
<dbReference type="GO" id="GO:0016787">
    <property type="term" value="F:hydrolase activity"/>
    <property type="evidence" value="ECO:0007669"/>
    <property type="project" value="UniProtKB-KW"/>
</dbReference>
<protein>
    <submittedName>
        <fullName evidence="3">Alpha/beta hydrolase</fullName>
    </submittedName>
</protein>
<dbReference type="PANTHER" id="PTHR43798">
    <property type="entry name" value="MONOACYLGLYCEROL LIPASE"/>
    <property type="match status" value="1"/>
</dbReference>
<feature type="domain" description="AB hydrolase-1" evidence="2">
    <location>
        <begin position="23"/>
        <end position="266"/>
    </location>
</feature>
<dbReference type="InterPro" id="IPR050266">
    <property type="entry name" value="AB_hydrolase_sf"/>
</dbReference>
<dbReference type="InterPro" id="IPR029058">
    <property type="entry name" value="AB_hydrolase_fold"/>
</dbReference>
<keyword evidence="4" id="KW-1185">Reference proteome</keyword>
<comment type="caution">
    <text evidence="3">The sequence shown here is derived from an EMBL/GenBank/DDBJ whole genome shotgun (WGS) entry which is preliminary data.</text>
</comment>
<evidence type="ECO:0000256" key="1">
    <source>
        <dbReference type="SAM" id="MobiDB-lite"/>
    </source>
</evidence>
<evidence type="ECO:0000259" key="2">
    <source>
        <dbReference type="Pfam" id="PF12697"/>
    </source>
</evidence>
<dbReference type="RefSeq" id="WP_255331504.1">
    <property type="nucleotide sequence ID" value="NZ_VOTZ01000002.1"/>
</dbReference>
<evidence type="ECO:0000313" key="3">
    <source>
        <dbReference type="EMBL" id="MCQ1537590.1"/>
    </source>
</evidence>
<dbReference type="AlphaFoldDB" id="A0ABD4TJX5"/>
<evidence type="ECO:0000313" key="4">
    <source>
        <dbReference type="Proteomes" id="UP001524383"/>
    </source>
</evidence>
<dbReference type="InterPro" id="IPR000073">
    <property type="entry name" value="AB_hydrolase_1"/>
</dbReference>